<organism evidence="2 3">
    <name type="scientific">Carboxydocella sporoproducens DSM 16521</name>
    <dbReference type="NCBI Taxonomy" id="1121270"/>
    <lineage>
        <taxon>Bacteria</taxon>
        <taxon>Bacillati</taxon>
        <taxon>Bacillota</taxon>
        <taxon>Clostridia</taxon>
        <taxon>Eubacteriales</taxon>
        <taxon>Clostridiales Family XVI. Incertae Sedis</taxon>
        <taxon>Carboxydocella</taxon>
    </lineage>
</organism>
<feature type="transmembrane region" description="Helical" evidence="1">
    <location>
        <begin position="255"/>
        <end position="276"/>
    </location>
</feature>
<gene>
    <name evidence="2" type="ORF">SAMN02745885_02677</name>
</gene>
<sequence>MSNSNISVLDADFIIKSAVSPSPNEQSLLEKILGIGGDFYVHQQVYEEVMWPQEAVNLLRRLKEHQRIKIVNDKYLLELLEKDFVMPTRTFLSTIKDCCELFGTEHYENYYNTLAVTTGESIEHFYERFIEVEKELMNSDCANNLGEIKTITMAVIFYITNKNKVTIFMSDDRKACNTVVLKYSEKYHEIKALSVIGSFFLLRKNGMTYDIACRYVNSLATKEFKVIDKSEKMTGLEIINGIYSNKLDLSTNVEMAWAAIIFLLLSAIIFFIIIYFQTKRGR</sequence>
<proteinExistence type="predicted"/>
<dbReference type="EMBL" id="FUXM01000057">
    <property type="protein sequence ID" value="SKA27430.1"/>
    <property type="molecule type" value="Genomic_DNA"/>
</dbReference>
<keyword evidence="1" id="KW-0472">Membrane</keyword>
<evidence type="ECO:0000313" key="3">
    <source>
        <dbReference type="Proteomes" id="UP000189933"/>
    </source>
</evidence>
<dbReference type="OrthoDB" id="1996910at2"/>
<keyword evidence="1" id="KW-1133">Transmembrane helix</keyword>
<dbReference type="AlphaFoldDB" id="A0A1T4SGH0"/>
<dbReference type="Proteomes" id="UP000189933">
    <property type="component" value="Unassembled WGS sequence"/>
</dbReference>
<keyword evidence="1" id="KW-0812">Transmembrane</keyword>
<evidence type="ECO:0000313" key="2">
    <source>
        <dbReference type="EMBL" id="SKA27430.1"/>
    </source>
</evidence>
<evidence type="ECO:0000256" key="1">
    <source>
        <dbReference type="SAM" id="Phobius"/>
    </source>
</evidence>
<protein>
    <submittedName>
        <fullName evidence="2">Uncharacterized protein</fullName>
    </submittedName>
</protein>
<name>A0A1T4SGH0_9FIRM</name>
<keyword evidence="3" id="KW-1185">Reference proteome</keyword>
<dbReference type="RefSeq" id="WP_078666629.1">
    <property type="nucleotide sequence ID" value="NZ_FUXM01000057.1"/>
</dbReference>
<accession>A0A1T4SGH0</accession>
<reference evidence="3" key="1">
    <citation type="submission" date="2017-02" db="EMBL/GenBank/DDBJ databases">
        <authorList>
            <person name="Varghese N."/>
            <person name="Submissions S."/>
        </authorList>
    </citation>
    <scope>NUCLEOTIDE SEQUENCE [LARGE SCALE GENOMIC DNA]</scope>
    <source>
        <strain evidence="3">DSM 16521</strain>
    </source>
</reference>